<dbReference type="Gene3D" id="3.40.50.1000">
    <property type="entry name" value="HAD superfamily/HAD-like"/>
    <property type="match status" value="1"/>
</dbReference>
<dbReference type="SMART" id="SM00577">
    <property type="entry name" value="CPDc"/>
    <property type="match status" value="1"/>
</dbReference>
<evidence type="ECO:0000256" key="2">
    <source>
        <dbReference type="ARBA" id="ARBA00022912"/>
    </source>
</evidence>
<evidence type="ECO:0000256" key="4">
    <source>
        <dbReference type="ARBA" id="ARBA00038355"/>
    </source>
</evidence>
<dbReference type="PROSITE" id="PS50969">
    <property type="entry name" value="FCP1"/>
    <property type="match status" value="1"/>
</dbReference>
<dbReference type="Pfam" id="PF03031">
    <property type="entry name" value="NIF"/>
    <property type="match status" value="1"/>
</dbReference>
<dbReference type="EMBL" id="BRXZ01002480">
    <property type="protein sequence ID" value="GMH63021.1"/>
    <property type="molecule type" value="Genomic_DNA"/>
</dbReference>
<feature type="compositionally biased region" description="Polar residues" evidence="5">
    <location>
        <begin position="29"/>
        <end position="39"/>
    </location>
</feature>
<comment type="caution">
    <text evidence="7">The sequence shown here is derived from an EMBL/GenBank/DDBJ whole genome shotgun (WGS) entry which is preliminary data.</text>
</comment>
<dbReference type="InterPro" id="IPR050365">
    <property type="entry name" value="TIM50"/>
</dbReference>
<gene>
    <name evidence="7" type="ORF">TrRE_jg9418</name>
</gene>
<dbReference type="InterPro" id="IPR023214">
    <property type="entry name" value="HAD_sf"/>
</dbReference>
<evidence type="ECO:0000313" key="8">
    <source>
        <dbReference type="Proteomes" id="UP001165082"/>
    </source>
</evidence>
<dbReference type="GO" id="GO:0004721">
    <property type="term" value="F:phosphoprotein phosphatase activity"/>
    <property type="evidence" value="ECO:0007669"/>
    <property type="project" value="UniProtKB-KW"/>
</dbReference>
<evidence type="ECO:0000259" key="6">
    <source>
        <dbReference type="PROSITE" id="PS50969"/>
    </source>
</evidence>
<accession>A0A9W6ZZY4</accession>
<sequence>MTTPVKQAQSNNYAAPNTPIASIKRPKKSTVSSPASTPSRAAHLPQINSPMHSATAVRRLGVGVDDEGDEKENGESGGNGWGGKLFSPVLNYFADGEEGEEGAGVNSDQEIQRRAQEELALQQQQQQLAAQQIEEVQMEEQDQQDEEEEEDLEEFNPYLFIKHLPPYEAVRIPGKICLPPKDKGDERISLTLVHCTVEPIDDPDMIFPVSFGGVEYQVHVRKRPFLKEFLEAVCEKFEVIVFTASQKVYADSLLNRIDPEGRYIKHRMFRESCLPVEGNYLKDLHVLGRPLTSQVLVDNSPHAFGYQVDNGIPIESWFDDRKDRELLKLEEFLRTKLLGAKDVRPVVREQFATWKLVKDA</sequence>
<dbReference type="CDD" id="cd07521">
    <property type="entry name" value="HAD_FCP1-like"/>
    <property type="match status" value="1"/>
</dbReference>
<dbReference type="NCBIfam" id="TIGR02251">
    <property type="entry name" value="HIF-SF_euk"/>
    <property type="match status" value="1"/>
</dbReference>
<feature type="region of interest" description="Disordered" evidence="5">
    <location>
        <begin position="133"/>
        <end position="152"/>
    </location>
</feature>
<keyword evidence="1" id="KW-0378">Hydrolase</keyword>
<keyword evidence="8" id="KW-1185">Reference proteome</keyword>
<dbReference type="InterPro" id="IPR036412">
    <property type="entry name" value="HAD-like_sf"/>
</dbReference>
<feature type="compositionally biased region" description="Acidic residues" evidence="5">
    <location>
        <begin position="136"/>
        <end position="152"/>
    </location>
</feature>
<dbReference type="AlphaFoldDB" id="A0A9W6ZZY4"/>
<comment type="function">
    <text evidence="3">Probable phosphatase.</text>
</comment>
<evidence type="ECO:0000313" key="7">
    <source>
        <dbReference type="EMBL" id="GMH63021.1"/>
    </source>
</evidence>
<protein>
    <recommendedName>
        <fullName evidence="6">FCP1 homology domain-containing protein</fullName>
    </recommendedName>
</protein>
<feature type="compositionally biased region" description="Polar residues" evidence="5">
    <location>
        <begin position="1"/>
        <end position="15"/>
    </location>
</feature>
<dbReference type="InterPro" id="IPR011948">
    <property type="entry name" value="Dullard_phosphatase"/>
</dbReference>
<evidence type="ECO:0000256" key="3">
    <source>
        <dbReference type="ARBA" id="ARBA00037324"/>
    </source>
</evidence>
<evidence type="ECO:0000256" key="5">
    <source>
        <dbReference type="SAM" id="MobiDB-lite"/>
    </source>
</evidence>
<proteinExistence type="inferred from homology"/>
<dbReference type="PANTHER" id="PTHR12210">
    <property type="entry name" value="DULLARD PROTEIN PHOSPHATASE"/>
    <property type="match status" value="1"/>
</dbReference>
<comment type="similarity">
    <text evidence="4">Belongs to the CTDSPL2 family.</text>
</comment>
<evidence type="ECO:0000256" key="1">
    <source>
        <dbReference type="ARBA" id="ARBA00022801"/>
    </source>
</evidence>
<keyword evidence="2" id="KW-0904">Protein phosphatase</keyword>
<dbReference type="SUPFAM" id="SSF56784">
    <property type="entry name" value="HAD-like"/>
    <property type="match status" value="1"/>
</dbReference>
<dbReference type="OrthoDB" id="277011at2759"/>
<dbReference type="GO" id="GO:0005634">
    <property type="term" value="C:nucleus"/>
    <property type="evidence" value="ECO:0007669"/>
    <property type="project" value="UniProtKB-ARBA"/>
</dbReference>
<dbReference type="FunFam" id="3.40.50.1000:FF:000015">
    <property type="entry name" value="CTD small phosphatase-like protein 2"/>
    <property type="match status" value="1"/>
</dbReference>
<name>A0A9W6ZZY4_9STRA</name>
<reference evidence="7" key="1">
    <citation type="submission" date="2022-07" db="EMBL/GenBank/DDBJ databases">
        <title>Genome analysis of Parmales, a sister group of diatoms, reveals the evolutionary specialization of diatoms from phago-mixotrophs to photoautotrophs.</title>
        <authorList>
            <person name="Ban H."/>
            <person name="Sato S."/>
            <person name="Yoshikawa S."/>
            <person name="Kazumasa Y."/>
            <person name="Nakamura Y."/>
            <person name="Ichinomiya M."/>
            <person name="Saitoh K."/>
            <person name="Sato N."/>
            <person name="Blanc-Mathieu R."/>
            <person name="Endo H."/>
            <person name="Kuwata A."/>
            <person name="Ogata H."/>
        </authorList>
    </citation>
    <scope>NUCLEOTIDE SEQUENCE</scope>
</reference>
<dbReference type="Proteomes" id="UP001165082">
    <property type="component" value="Unassembled WGS sequence"/>
</dbReference>
<feature type="domain" description="FCP1 homology" evidence="6">
    <location>
        <begin position="181"/>
        <end position="336"/>
    </location>
</feature>
<feature type="region of interest" description="Disordered" evidence="5">
    <location>
        <begin position="1"/>
        <end position="82"/>
    </location>
</feature>
<dbReference type="InterPro" id="IPR004274">
    <property type="entry name" value="FCP1_dom"/>
</dbReference>
<organism evidence="7 8">
    <name type="scientific">Triparma retinervis</name>
    <dbReference type="NCBI Taxonomy" id="2557542"/>
    <lineage>
        <taxon>Eukaryota</taxon>
        <taxon>Sar</taxon>
        <taxon>Stramenopiles</taxon>
        <taxon>Ochrophyta</taxon>
        <taxon>Bolidophyceae</taxon>
        <taxon>Parmales</taxon>
        <taxon>Triparmaceae</taxon>
        <taxon>Triparma</taxon>
    </lineage>
</organism>